<protein>
    <submittedName>
        <fullName evidence="2">DUF4303 domain-containing protein</fullName>
    </submittedName>
</protein>
<accession>A0A6L9G5T6</accession>
<comment type="caution">
    <text evidence="2">The sequence shown here is derived from an EMBL/GenBank/DDBJ whole genome shotgun (WGS) entry which is preliminary data.</text>
</comment>
<name>A0A6L9G5T6_9MICC</name>
<feature type="region of interest" description="Disordered" evidence="1">
    <location>
        <begin position="69"/>
        <end position="109"/>
    </location>
</feature>
<dbReference type="EMBL" id="WYDN01000008">
    <property type="protein sequence ID" value="NAZ16467.1"/>
    <property type="molecule type" value="Genomic_DNA"/>
</dbReference>
<sequence length="258" mass="28764">MGVDWTALEEAIRVAALRHAAEVIEAHPEQTFYAIALHGVSTEESEAIAMPLLALNSVQALARDRAAESREQLVERGEDVDEPDDYEDRPDADEHNALEPEPPVADEDSLVISDAENDEDSEDDEDADDGEDLDTVLAAIEADLDEDDAESFYSDKWEPSDWHWSSIDLCEEPAAGIWSEALTDQASREGWEPTIKRYYHCLVAVAHSLRDVLNERTSVDLVSYVADEDHAEKLLRLCLTDQQLATHFPQLGDLVQGH</sequence>
<gene>
    <name evidence="2" type="ORF">GT020_10385</name>
</gene>
<dbReference type="Proteomes" id="UP000477543">
    <property type="component" value="Unassembled WGS sequence"/>
</dbReference>
<dbReference type="AlphaFoldDB" id="A0A6L9G5T6"/>
<feature type="compositionally biased region" description="Acidic residues" evidence="1">
    <location>
        <begin position="78"/>
        <end position="91"/>
    </location>
</feature>
<organism evidence="2 3">
    <name type="scientific">Glutamicibacter soli</name>
    <dbReference type="NCBI Taxonomy" id="453836"/>
    <lineage>
        <taxon>Bacteria</taxon>
        <taxon>Bacillati</taxon>
        <taxon>Actinomycetota</taxon>
        <taxon>Actinomycetes</taxon>
        <taxon>Micrococcales</taxon>
        <taxon>Micrococcaceae</taxon>
        <taxon>Glutamicibacter</taxon>
    </lineage>
</organism>
<evidence type="ECO:0000313" key="2">
    <source>
        <dbReference type="EMBL" id="NAZ16467.1"/>
    </source>
</evidence>
<evidence type="ECO:0000313" key="3">
    <source>
        <dbReference type="Proteomes" id="UP000477543"/>
    </source>
</evidence>
<evidence type="ECO:0000256" key="1">
    <source>
        <dbReference type="SAM" id="MobiDB-lite"/>
    </source>
</evidence>
<proteinExistence type="predicted"/>
<reference evidence="2 3" key="1">
    <citation type="submission" date="2020-01" db="EMBL/GenBank/DDBJ databases">
        <title>Glutamicibacter soli M275.</title>
        <authorList>
            <person name="Meng X."/>
        </authorList>
    </citation>
    <scope>NUCLEOTIDE SEQUENCE [LARGE SCALE GENOMIC DNA]</scope>
    <source>
        <strain evidence="2 3">M275</strain>
    </source>
</reference>